<keyword evidence="5" id="KW-1185">Reference proteome</keyword>
<evidence type="ECO:0000313" key="3">
    <source>
        <dbReference type="EMBL" id="MEI5993678.1"/>
    </source>
</evidence>
<sequence>MENIKVMGIGVISKLGNNLDEIWANLDMRAESADSHGKIDFESVVPKKKRRRMNRYSEMTVYTTHKALESSRIDTESLDKTKVGTIFSTGYGPMVSNLAFAEMVHEGDQDLCSPTVFANTVSNTCVGHVCMEYGFQGVSTILMGSNNIAYSSSLLKKDVADHIVTGSVEEYCEELYEAFNQKEITKAVPVQEASVTFVLKKSDKSNKGYCEIIETKDCNLGIYPLIEKVNEARVKQNLTKLLKQVNGGNHSEIDLIIDSSNGSYFDALESGILTDIFGTQISRIDNVKQLFGETLGSSCNVGLLVGALILKNGYVPSKLGGNIKTDHLKTILVTGYDVSGNYTATVITKERS</sequence>
<dbReference type="OrthoDB" id="2082535at2"/>
<dbReference type="Pfam" id="PF00109">
    <property type="entry name" value="ketoacyl-synt"/>
    <property type="match status" value="1"/>
</dbReference>
<dbReference type="SUPFAM" id="SSF53901">
    <property type="entry name" value="Thiolase-like"/>
    <property type="match status" value="2"/>
</dbReference>
<evidence type="ECO:0000259" key="2">
    <source>
        <dbReference type="Pfam" id="PF00109"/>
    </source>
</evidence>
<name>A0A242CDT8_9ENTE</name>
<dbReference type="GO" id="GO:0004315">
    <property type="term" value="F:3-oxoacyl-[acyl-carrier-protein] synthase activity"/>
    <property type="evidence" value="ECO:0007669"/>
    <property type="project" value="TreeGrafter"/>
</dbReference>
<keyword evidence="1" id="KW-0808">Transferase</keyword>
<dbReference type="RefSeq" id="WP_086331090.1">
    <property type="nucleotide sequence ID" value="NZ_NGLE02000001.1"/>
</dbReference>
<dbReference type="InterPro" id="IPR016039">
    <property type="entry name" value="Thiolase-like"/>
</dbReference>
<accession>A0A242CDT8</accession>
<dbReference type="InterPro" id="IPR014030">
    <property type="entry name" value="Ketoacyl_synth_N"/>
</dbReference>
<reference evidence="4" key="1">
    <citation type="submission" date="2017-05" db="EMBL/GenBank/DDBJ databases">
        <title>The Genome Sequence of Enterococcus sp. 4G2_DIV0659.</title>
        <authorList>
            <consortium name="The Broad Institute Genomics Platform"/>
            <consortium name="The Broad Institute Genomic Center for Infectious Diseases"/>
            <person name="Earl A."/>
            <person name="Manson A."/>
            <person name="Schwartman J."/>
            <person name="Gilmore M."/>
            <person name="Abouelleil A."/>
            <person name="Cao P."/>
            <person name="Chapman S."/>
            <person name="Cusick C."/>
            <person name="Shea T."/>
            <person name="Young S."/>
            <person name="Neafsey D."/>
            <person name="Nusbaum C."/>
            <person name="Birren B."/>
        </authorList>
    </citation>
    <scope>NUCLEOTIDE SEQUENCE [LARGE SCALE GENOMIC DNA]</scope>
    <source>
        <strain evidence="4">4G2_DIV0659</strain>
    </source>
</reference>
<dbReference type="Proteomes" id="UP000195139">
    <property type="component" value="Unassembled WGS sequence"/>
</dbReference>
<dbReference type="InterPro" id="IPR000794">
    <property type="entry name" value="Beta-ketoacyl_synthase"/>
</dbReference>
<feature type="domain" description="Beta-ketoacyl synthase-like N-terminal" evidence="2">
    <location>
        <begin position="45"/>
        <end position="167"/>
    </location>
</feature>
<reference evidence="3 5" key="2">
    <citation type="submission" date="2018-07" db="EMBL/GenBank/DDBJ databases">
        <title>The Genome Sequence of Enterococcus sp. DIV0659b.</title>
        <authorList>
            <consortium name="The Broad Institute Genomics Platform"/>
            <consortium name="The Broad Institute Genomic Center for Infectious Diseases"/>
            <person name="Earl A."/>
            <person name="Manson A."/>
            <person name="Schwartman J."/>
            <person name="Gilmore M."/>
            <person name="Abouelleil A."/>
            <person name="Cao P."/>
            <person name="Chapman S."/>
            <person name="Cusick C."/>
            <person name="Shea T."/>
            <person name="Young S."/>
            <person name="Neafsey D."/>
            <person name="Nusbaum C."/>
            <person name="Birren B."/>
        </authorList>
    </citation>
    <scope>NUCLEOTIDE SEQUENCE [LARGE SCALE GENOMIC DNA]</scope>
    <source>
        <strain evidence="3 5">4G2_DIV0659</strain>
    </source>
</reference>
<gene>
    <name evidence="3" type="ORF">A5880_001225</name>
    <name evidence="4" type="ORF">A5880_002212</name>
</gene>
<evidence type="ECO:0000256" key="1">
    <source>
        <dbReference type="ARBA" id="ARBA00022679"/>
    </source>
</evidence>
<evidence type="ECO:0000313" key="4">
    <source>
        <dbReference type="EMBL" id="OTO07942.1"/>
    </source>
</evidence>
<proteinExistence type="predicted"/>
<dbReference type="Gene3D" id="3.40.47.10">
    <property type="match status" value="1"/>
</dbReference>
<protein>
    <recommendedName>
        <fullName evidence="2">Beta-ketoacyl synthase-like N-terminal domain-containing protein</fullName>
    </recommendedName>
</protein>
<dbReference type="PANTHER" id="PTHR11712">
    <property type="entry name" value="POLYKETIDE SYNTHASE-RELATED"/>
    <property type="match status" value="1"/>
</dbReference>
<dbReference type="PANTHER" id="PTHR11712:SF336">
    <property type="entry name" value="3-OXOACYL-[ACYL-CARRIER-PROTEIN] SYNTHASE, MITOCHONDRIAL"/>
    <property type="match status" value="1"/>
</dbReference>
<comment type="caution">
    <text evidence="4">The sequence shown here is derived from an EMBL/GenBank/DDBJ whole genome shotgun (WGS) entry which is preliminary data.</text>
</comment>
<dbReference type="EMBL" id="NGLE02000001">
    <property type="protein sequence ID" value="MEI5993678.1"/>
    <property type="molecule type" value="Genomic_DNA"/>
</dbReference>
<dbReference type="STRING" id="1834181.A5880_002212"/>
<dbReference type="GO" id="GO:0006633">
    <property type="term" value="P:fatty acid biosynthetic process"/>
    <property type="evidence" value="ECO:0007669"/>
    <property type="project" value="TreeGrafter"/>
</dbReference>
<organism evidence="4">
    <name type="scientific">Candidatus Enterococcus mansonii</name>
    <dbReference type="NCBI Taxonomy" id="1834181"/>
    <lineage>
        <taxon>Bacteria</taxon>
        <taxon>Bacillati</taxon>
        <taxon>Bacillota</taxon>
        <taxon>Bacilli</taxon>
        <taxon>Lactobacillales</taxon>
        <taxon>Enterococcaceae</taxon>
        <taxon>Enterococcus</taxon>
    </lineage>
</organism>
<dbReference type="EMBL" id="NGLE01000003">
    <property type="protein sequence ID" value="OTO07942.1"/>
    <property type="molecule type" value="Genomic_DNA"/>
</dbReference>
<evidence type="ECO:0000313" key="5">
    <source>
        <dbReference type="Proteomes" id="UP000195139"/>
    </source>
</evidence>
<dbReference type="AlphaFoldDB" id="A0A242CDT8"/>